<accession>A0A2T3G2S7</accession>
<dbReference type="FunFam" id="3.30.450.40:FF:000008">
    <property type="entry name" value="GAF domain-containing proteins"/>
    <property type="match status" value="1"/>
</dbReference>
<dbReference type="InterPro" id="IPR029016">
    <property type="entry name" value="GAF-like_dom_sf"/>
</dbReference>
<feature type="domain" description="GAF" evidence="2">
    <location>
        <begin position="32"/>
        <end position="142"/>
    </location>
</feature>
<comment type="similarity">
    <text evidence="1">Belongs to the free Met sulfoxide reductase family.</text>
</comment>
<reference evidence="5" key="1">
    <citation type="submission" date="2018-03" db="EMBL/GenBank/DDBJ databases">
        <title>Lachnoclostridium SNUG30370 gen.nov., sp.nov., isolated from human faeces.</title>
        <authorList>
            <person name="Seo B."/>
            <person name="Jeon K."/>
            <person name="Ko G."/>
        </authorList>
    </citation>
    <scope>NUCLEOTIDE SEQUENCE [LARGE SCALE GENOMIC DNA]</scope>
    <source>
        <strain evidence="5">SNUG30370</strain>
    </source>
</reference>
<sequence>MNNLLKQQYIRLIECNNEEISILANTSAFIMQNFDDISWAGFYLLKNDELILGPFQGKIACTNIPLTKGVCGKAASSRKTVLVEDVHQFEGHIACDSESNSEIVVPLIKNNQLYGVLDLDSTSFGRFSKEDQIIFEEIAEILVQHL</sequence>
<dbReference type="GO" id="GO:0016301">
    <property type="term" value="F:kinase activity"/>
    <property type="evidence" value="ECO:0007669"/>
    <property type="project" value="UniProtKB-KW"/>
</dbReference>
<dbReference type="RefSeq" id="WP_106987339.1">
    <property type="nucleotide sequence ID" value="NZ_DBGCOW010000084.1"/>
</dbReference>
<organism evidence="4 5">
    <name type="scientific">Faecalibacillus faecis</name>
    <dbReference type="NCBI Taxonomy" id="1982628"/>
    <lineage>
        <taxon>Bacteria</taxon>
        <taxon>Bacillati</taxon>
        <taxon>Bacillota</taxon>
        <taxon>Erysipelotrichia</taxon>
        <taxon>Erysipelotrichales</taxon>
        <taxon>Coprobacillaceae</taxon>
        <taxon>Faecalibacillus</taxon>
    </lineage>
</organism>
<dbReference type="InterPro" id="IPR000614">
    <property type="entry name" value="FRMsr_CS"/>
</dbReference>
<dbReference type="InterPro" id="IPR003018">
    <property type="entry name" value="GAF"/>
</dbReference>
<evidence type="ECO:0000256" key="1">
    <source>
        <dbReference type="ARBA" id="ARBA00038454"/>
    </source>
</evidence>
<evidence type="ECO:0000313" key="4">
    <source>
        <dbReference type="EMBL" id="PST41827.1"/>
    </source>
</evidence>
<name>A0A2T3G2S7_9FIRM</name>
<dbReference type="PANTHER" id="PTHR21021">
    <property type="entry name" value="GAF/PUTATIVE CYTOSKELETAL PROTEIN"/>
    <property type="match status" value="1"/>
</dbReference>
<evidence type="ECO:0000313" key="3">
    <source>
        <dbReference type="EMBL" id="MCB8608978.1"/>
    </source>
</evidence>
<keyword evidence="4" id="KW-0808">Transferase</keyword>
<dbReference type="Gene3D" id="3.30.450.40">
    <property type="match status" value="1"/>
</dbReference>
<dbReference type="Pfam" id="PF13185">
    <property type="entry name" value="GAF_2"/>
    <property type="match status" value="1"/>
</dbReference>
<evidence type="ECO:0000313" key="5">
    <source>
        <dbReference type="Proteomes" id="UP000241201"/>
    </source>
</evidence>
<dbReference type="GO" id="GO:0033745">
    <property type="term" value="F:L-methionine-(R)-S-oxide reductase activity"/>
    <property type="evidence" value="ECO:0007669"/>
    <property type="project" value="TreeGrafter"/>
</dbReference>
<dbReference type="PANTHER" id="PTHR21021:SF15">
    <property type="entry name" value="FREE METHIONINE-R-SULFOXIDE REDUCTASE"/>
    <property type="match status" value="1"/>
</dbReference>
<gene>
    <name evidence="4" type="ORF">C7U55_03350</name>
    <name evidence="3" type="ORF">LJD69_00020</name>
</gene>
<comment type="caution">
    <text evidence="4">The sequence shown here is derived from an EMBL/GenBank/DDBJ whole genome shotgun (WGS) entry which is preliminary data.</text>
</comment>
<reference evidence="3" key="3">
    <citation type="submission" date="2021-10" db="EMBL/GenBank/DDBJ databases">
        <title>Collection of gut derived symbiotic bacterial strains cultured from healthy donors.</title>
        <authorList>
            <person name="Lin H."/>
            <person name="Littmann E."/>
            <person name="Kohout C."/>
            <person name="Pamer E.G."/>
        </authorList>
    </citation>
    <scope>NUCLEOTIDE SEQUENCE</scope>
    <source>
        <strain evidence="3">DFI.4.48</strain>
    </source>
</reference>
<dbReference type="Proteomes" id="UP001198439">
    <property type="component" value="Unassembled WGS sequence"/>
</dbReference>
<evidence type="ECO:0000259" key="2">
    <source>
        <dbReference type="Pfam" id="PF13185"/>
    </source>
</evidence>
<dbReference type="InterPro" id="IPR051330">
    <property type="entry name" value="Phosphatase_reg/MetRdx"/>
</dbReference>
<dbReference type="PROSITE" id="PS01320">
    <property type="entry name" value="UPF0067"/>
    <property type="match status" value="1"/>
</dbReference>
<keyword evidence="4" id="KW-0418">Kinase</keyword>
<dbReference type="Proteomes" id="UP000241201">
    <property type="component" value="Unassembled WGS sequence"/>
</dbReference>
<dbReference type="EMBL" id="PYLP01000002">
    <property type="protein sequence ID" value="PST41827.1"/>
    <property type="molecule type" value="Genomic_DNA"/>
</dbReference>
<dbReference type="AlphaFoldDB" id="A0A2T3G2S7"/>
<dbReference type="GO" id="GO:0005829">
    <property type="term" value="C:cytosol"/>
    <property type="evidence" value="ECO:0007669"/>
    <property type="project" value="TreeGrafter"/>
</dbReference>
<dbReference type="EMBL" id="JAJDKZ010000001">
    <property type="protein sequence ID" value="MCB8608978.1"/>
    <property type="molecule type" value="Genomic_DNA"/>
</dbReference>
<dbReference type="SUPFAM" id="SSF55781">
    <property type="entry name" value="GAF domain-like"/>
    <property type="match status" value="1"/>
</dbReference>
<keyword evidence="5" id="KW-1185">Reference proteome</keyword>
<protein>
    <submittedName>
        <fullName evidence="3">GAF domain-containing protein</fullName>
    </submittedName>
    <submittedName>
        <fullName evidence="4">Histidine kinase</fullName>
    </submittedName>
</protein>
<dbReference type="GeneID" id="77470141"/>
<reference evidence="4" key="2">
    <citation type="journal article" date="2019" name="Int. J. Syst. Evol. Microbiol.">
        <title>Faecalibacillus intestinalis gen. nov., sp. nov. and Faecalibacillus faecis sp. nov., isolated from human faeces.</title>
        <authorList>
            <person name="Seo B."/>
            <person name="Jeon K."/>
            <person name="Baek I."/>
            <person name="Lee Y.M."/>
            <person name="Baek K."/>
            <person name="Ko G."/>
        </authorList>
    </citation>
    <scope>NUCLEOTIDE SEQUENCE</scope>
    <source>
        <strain evidence="4">SNUG30370</strain>
    </source>
</reference>
<proteinExistence type="inferred from homology"/>